<protein>
    <recommendedName>
        <fullName evidence="4">Kynureninase</fullName>
        <ecNumber evidence="4">3.7.1.3</ecNumber>
    </recommendedName>
</protein>
<evidence type="ECO:0000256" key="4">
    <source>
        <dbReference type="PIRNR" id="PIRNR038800"/>
    </source>
</evidence>
<gene>
    <name evidence="5" type="ORF">E3O19_02000</name>
</gene>
<dbReference type="Pfam" id="PF22580">
    <property type="entry name" value="KYNU_C"/>
    <property type="match status" value="1"/>
</dbReference>
<dbReference type="EC" id="3.7.1.3" evidence="4"/>
<dbReference type="GO" id="GO:0097053">
    <property type="term" value="P:L-kynurenine catabolic process"/>
    <property type="evidence" value="ECO:0007669"/>
    <property type="project" value="UniProtKB-UniPathway"/>
</dbReference>
<dbReference type="GO" id="GO:0030170">
    <property type="term" value="F:pyridoxal phosphate binding"/>
    <property type="evidence" value="ECO:0007669"/>
    <property type="project" value="InterPro"/>
</dbReference>
<keyword evidence="5" id="KW-0032">Aminotransferase</keyword>
<dbReference type="RefSeq" id="WP_134564950.1">
    <property type="nucleotide sequence ID" value="NZ_SOFP01000010.1"/>
</dbReference>
<name>A0A4R8WZJ3_9MICO</name>
<dbReference type="SUPFAM" id="SSF53383">
    <property type="entry name" value="PLP-dependent transferases"/>
    <property type="match status" value="1"/>
</dbReference>
<keyword evidence="5" id="KW-0808">Transferase</keyword>
<evidence type="ECO:0000313" key="5">
    <source>
        <dbReference type="EMBL" id="TFC19755.1"/>
    </source>
</evidence>
<dbReference type="InterPro" id="IPR015421">
    <property type="entry name" value="PyrdxlP-dep_Trfase_major"/>
</dbReference>
<dbReference type="EMBL" id="SOFP01000010">
    <property type="protein sequence ID" value="TFC19755.1"/>
    <property type="molecule type" value="Genomic_DNA"/>
</dbReference>
<dbReference type="GO" id="GO:0005737">
    <property type="term" value="C:cytoplasm"/>
    <property type="evidence" value="ECO:0007669"/>
    <property type="project" value="InterPro"/>
</dbReference>
<reference evidence="5 6" key="1">
    <citation type="submission" date="2019-03" db="EMBL/GenBank/DDBJ databases">
        <title>Genomics of glacier-inhabiting Cryobacterium strains.</title>
        <authorList>
            <person name="Liu Q."/>
            <person name="Xin Y.-H."/>
        </authorList>
    </citation>
    <scope>NUCLEOTIDE SEQUENCE [LARGE SCALE GENOMIC DNA]</scope>
    <source>
        <strain evidence="5 6">MDT1-3</strain>
    </source>
</reference>
<evidence type="ECO:0000256" key="1">
    <source>
        <dbReference type="ARBA" id="ARBA00022642"/>
    </source>
</evidence>
<dbReference type="UniPathway" id="UPA00334">
    <property type="reaction ID" value="UER00455"/>
</dbReference>
<keyword evidence="1 4" id="KW-0662">Pyridine nucleotide biosynthesis</keyword>
<comment type="catalytic activity">
    <reaction evidence="4">
        <text>L-kynurenine + H2O = anthranilate + L-alanine + H(+)</text>
        <dbReference type="Rhea" id="RHEA:16813"/>
        <dbReference type="ChEBI" id="CHEBI:15377"/>
        <dbReference type="ChEBI" id="CHEBI:15378"/>
        <dbReference type="ChEBI" id="CHEBI:16567"/>
        <dbReference type="ChEBI" id="CHEBI:57959"/>
        <dbReference type="ChEBI" id="CHEBI:57972"/>
        <dbReference type="EC" id="3.7.1.3"/>
    </reaction>
</comment>
<dbReference type="GO" id="GO:0030429">
    <property type="term" value="F:kynureninase activity"/>
    <property type="evidence" value="ECO:0007669"/>
    <property type="project" value="UniProtKB-EC"/>
</dbReference>
<sequence length="452" mass="48796">MTPSTESSHAGLGGQDTQLAFARRMDRIDGLAHYRRQFVGTDTVGDANPNPFVYLDGNSLGRPSLAGVARITEFLTHDWGTRLIRGWDDEWMDLPLKIGDDLGRAALGAAPGQVFVGDSTTVLLYKLARAAVDYRRIDTEPVRTEIVLDTDNFPTDRYLLEGIAAERGLTLRWIHSDPASGVTVEQVRHAVGPQTALVLLSHVAYRSGFLADMRTITDLVHGVGGLVLWDLSHSVGSVPVELDLCDVDLAVGCSYKYLNGGPGAPAFGYVRRDLQDVLSQPIQGWMGTKDVFTMGPGYLPADGIRRFMSGTPAIVGMLAMQDTIAMIEEAGIDQVRAKSVALTEFALSLVDTWLVPLGVRVTSPREHTHRGGHVTINHPAMRQVTKTLWEHDVIPDFRGPDALRIGLSPLSTSFVETFEGVAAIRDVLRGVLLGQSGLVAGAEAGRDAAAGL</sequence>
<comment type="pathway">
    <text evidence="4">Cofactor biosynthesis; NAD(+) biosynthesis; quinolinate from L-kynurenine: step 2/3.</text>
</comment>
<dbReference type="GO" id="GO:0008483">
    <property type="term" value="F:transaminase activity"/>
    <property type="evidence" value="ECO:0007669"/>
    <property type="project" value="UniProtKB-KW"/>
</dbReference>
<keyword evidence="3 4" id="KW-0663">Pyridoxal phosphate</keyword>
<dbReference type="GO" id="GO:0019441">
    <property type="term" value="P:L-tryptophan catabolic process to kynurenine"/>
    <property type="evidence" value="ECO:0007669"/>
    <property type="project" value="TreeGrafter"/>
</dbReference>
<dbReference type="GO" id="GO:0043420">
    <property type="term" value="P:anthranilate metabolic process"/>
    <property type="evidence" value="ECO:0007669"/>
    <property type="project" value="TreeGrafter"/>
</dbReference>
<dbReference type="Gene3D" id="3.90.1150.10">
    <property type="entry name" value="Aspartate Aminotransferase, domain 1"/>
    <property type="match status" value="1"/>
</dbReference>
<comment type="caution">
    <text evidence="5">The sequence shown here is derived from an EMBL/GenBank/DDBJ whole genome shotgun (WGS) entry which is preliminary data.</text>
</comment>
<dbReference type="InterPro" id="IPR015422">
    <property type="entry name" value="PyrdxlP-dep_Trfase_small"/>
</dbReference>
<comment type="catalytic activity">
    <reaction evidence="4">
        <text>3-hydroxy-L-kynurenine + H2O = 3-hydroxyanthranilate + L-alanine + H(+)</text>
        <dbReference type="Rhea" id="RHEA:25143"/>
        <dbReference type="ChEBI" id="CHEBI:15377"/>
        <dbReference type="ChEBI" id="CHEBI:15378"/>
        <dbReference type="ChEBI" id="CHEBI:36559"/>
        <dbReference type="ChEBI" id="CHEBI:57972"/>
        <dbReference type="ChEBI" id="CHEBI:58125"/>
        <dbReference type="EC" id="3.7.1.3"/>
    </reaction>
</comment>
<dbReference type="UniPathway" id="UPA00253">
    <property type="reaction ID" value="UER00329"/>
</dbReference>
<keyword evidence="6" id="KW-1185">Reference proteome</keyword>
<comment type="cofactor">
    <cofactor evidence="4">
        <name>pyridoxal 5'-phosphate</name>
        <dbReference type="ChEBI" id="CHEBI:597326"/>
    </cofactor>
</comment>
<evidence type="ECO:0000313" key="6">
    <source>
        <dbReference type="Proteomes" id="UP000298412"/>
    </source>
</evidence>
<comment type="pathway">
    <text evidence="4">Amino-acid degradation; L-kynurenine degradation; L-alanine and anthranilate from L-kynurenine: step 1/1.</text>
</comment>
<dbReference type="PANTHER" id="PTHR14084:SF0">
    <property type="entry name" value="KYNURENINASE"/>
    <property type="match status" value="1"/>
</dbReference>
<comment type="subunit">
    <text evidence="4">Homodimer.</text>
</comment>
<comment type="function">
    <text evidence="4">Catalyzes the cleavage of L-kynurenine (L-Kyn) and L-3-hydroxykynurenine (L-3OHKyn) into anthranilic acid (AA) and 3-hydroxyanthranilic acid (3-OHAA), respectively.</text>
</comment>
<dbReference type="Proteomes" id="UP000298412">
    <property type="component" value="Unassembled WGS sequence"/>
</dbReference>
<dbReference type="InterPro" id="IPR010111">
    <property type="entry name" value="Kynureninase"/>
</dbReference>
<dbReference type="PANTHER" id="PTHR14084">
    <property type="entry name" value="KYNURENINASE"/>
    <property type="match status" value="1"/>
</dbReference>
<accession>A0A4R8WZJ3</accession>
<dbReference type="InterPro" id="IPR015424">
    <property type="entry name" value="PyrdxlP-dep_Trfase"/>
</dbReference>
<dbReference type="PIRSF" id="PIRSF038800">
    <property type="entry name" value="KYNU"/>
    <property type="match status" value="1"/>
</dbReference>
<evidence type="ECO:0000256" key="3">
    <source>
        <dbReference type="ARBA" id="ARBA00022898"/>
    </source>
</evidence>
<keyword evidence="2 4" id="KW-0378">Hydrolase</keyword>
<proteinExistence type="inferred from homology"/>
<organism evidence="5 6">
    <name type="scientific">Cryobacterium algoritolerans</name>
    <dbReference type="NCBI Taxonomy" id="1259184"/>
    <lineage>
        <taxon>Bacteria</taxon>
        <taxon>Bacillati</taxon>
        <taxon>Actinomycetota</taxon>
        <taxon>Actinomycetes</taxon>
        <taxon>Micrococcales</taxon>
        <taxon>Microbacteriaceae</taxon>
        <taxon>Cryobacterium</taxon>
    </lineage>
</organism>
<comment type="similarity">
    <text evidence="4">Belongs to the kynureninase family.</text>
</comment>
<dbReference type="Gene3D" id="3.40.640.10">
    <property type="entry name" value="Type I PLP-dependent aspartate aminotransferase-like (Major domain)"/>
    <property type="match status" value="1"/>
</dbReference>
<evidence type="ECO:0000256" key="2">
    <source>
        <dbReference type="ARBA" id="ARBA00022801"/>
    </source>
</evidence>
<dbReference type="AlphaFoldDB" id="A0A4R8WZJ3"/>
<dbReference type="GO" id="GO:0009435">
    <property type="term" value="P:NAD+ biosynthetic process"/>
    <property type="evidence" value="ECO:0007669"/>
    <property type="project" value="UniProtKB-UniPathway"/>
</dbReference>
<dbReference type="OrthoDB" id="9812626at2"/>